<dbReference type="InterPro" id="IPR029057">
    <property type="entry name" value="PRTase-like"/>
</dbReference>
<dbReference type="Pfam" id="PF18912">
    <property type="entry name" value="DZR_2"/>
    <property type="match status" value="1"/>
</dbReference>
<evidence type="ECO:0000313" key="5">
    <source>
        <dbReference type="Proteomes" id="UP000264445"/>
    </source>
</evidence>
<comment type="caution">
    <text evidence="4">The sequence shown here is derived from an EMBL/GenBank/DDBJ whole genome shotgun (WGS) entry which is preliminary data.</text>
</comment>
<feature type="domain" description="Double zinc ribbon" evidence="3">
    <location>
        <begin position="3"/>
        <end position="59"/>
    </location>
</feature>
<dbReference type="SUPFAM" id="SSF53271">
    <property type="entry name" value="PRTase-like"/>
    <property type="match status" value="1"/>
</dbReference>
<gene>
    <name evidence="4" type="ORF">DEA61_00690</name>
</gene>
<comment type="similarity">
    <text evidence="1">Belongs to the ComF/GntX family.</text>
</comment>
<name>A0A101E373_9THEO</name>
<dbReference type="Pfam" id="PF00156">
    <property type="entry name" value="Pribosyltran"/>
    <property type="match status" value="1"/>
</dbReference>
<dbReference type="Proteomes" id="UP000264445">
    <property type="component" value="Unassembled WGS sequence"/>
</dbReference>
<feature type="domain" description="Phosphoribosyltransferase" evidence="2">
    <location>
        <begin position="99"/>
        <end position="225"/>
    </location>
</feature>
<proteinExistence type="inferred from homology"/>
<accession>A0A101E373</accession>
<dbReference type="InterPro" id="IPR044005">
    <property type="entry name" value="DZR_2"/>
</dbReference>
<dbReference type="RefSeq" id="WP_278428517.1">
    <property type="nucleotide sequence ID" value="NZ_DOLB01000017.1"/>
</dbReference>
<reference evidence="4 5" key="1">
    <citation type="journal article" date="2018" name="Nat. Biotechnol.">
        <title>A standardized bacterial taxonomy based on genome phylogeny substantially revises the tree of life.</title>
        <authorList>
            <person name="Parks D.H."/>
            <person name="Chuvochina M."/>
            <person name="Waite D.W."/>
            <person name="Rinke C."/>
            <person name="Skarshewski A."/>
            <person name="Chaumeil P.A."/>
            <person name="Hugenholtz P."/>
        </authorList>
    </citation>
    <scope>NUCLEOTIDE SEQUENCE [LARGE SCALE GENOMIC DNA]</scope>
    <source>
        <strain evidence="4">UBA12544</strain>
    </source>
</reference>
<evidence type="ECO:0000259" key="2">
    <source>
        <dbReference type="Pfam" id="PF00156"/>
    </source>
</evidence>
<dbReference type="AlphaFoldDB" id="A0A101E373"/>
<dbReference type="CDD" id="cd06223">
    <property type="entry name" value="PRTases_typeI"/>
    <property type="match status" value="1"/>
</dbReference>
<dbReference type="EMBL" id="DOLB01000017">
    <property type="protein sequence ID" value="HBT48400.1"/>
    <property type="molecule type" value="Genomic_DNA"/>
</dbReference>
<evidence type="ECO:0000256" key="1">
    <source>
        <dbReference type="ARBA" id="ARBA00008007"/>
    </source>
</evidence>
<protein>
    <submittedName>
        <fullName evidence="4">ComF family protein</fullName>
    </submittedName>
</protein>
<evidence type="ECO:0000259" key="3">
    <source>
        <dbReference type="Pfam" id="PF18912"/>
    </source>
</evidence>
<dbReference type="InterPro" id="IPR000836">
    <property type="entry name" value="PRTase_dom"/>
</dbReference>
<dbReference type="PANTHER" id="PTHR47505:SF1">
    <property type="entry name" value="DNA UTILIZATION PROTEIN YHGH"/>
    <property type="match status" value="1"/>
</dbReference>
<dbReference type="Gene3D" id="3.40.50.2020">
    <property type="match status" value="1"/>
</dbReference>
<dbReference type="InterPro" id="IPR051910">
    <property type="entry name" value="ComF/GntX_DNA_util-trans"/>
</dbReference>
<dbReference type="PANTHER" id="PTHR47505">
    <property type="entry name" value="DNA UTILIZATION PROTEIN YHGH"/>
    <property type="match status" value="1"/>
</dbReference>
<organism evidence="4 5">
    <name type="scientific">Caldanaerobacter subterraneus</name>
    <dbReference type="NCBI Taxonomy" id="911092"/>
    <lineage>
        <taxon>Bacteria</taxon>
        <taxon>Bacillati</taxon>
        <taxon>Bacillota</taxon>
        <taxon>Clostridia</taxon>
        <taxon>Thermoanaerobacterales</taxon>
        <taxon>Thermoanaerobacteraceae</taxon>
        <taxon>Caldanaerobacter</taxon>
    </lineage>
</organism>
<evidence type="ECO:0000313" key="4">
    <source>
        <dbReference type="EMBL" id="HBT48400.1"/>
    </source>
</evidence>
<sequence length="228" mass="25952">MTFLDLLFPPKTSCIVCNASIKSGYLCDRCKASLEIINGNRCRICGKPLKEGEICSDCLKTPHYFKQNVSPFEYEGIVKELIGKFKYFNERHLASFFADYMADAVKNMGWSIDVIVPVPLHRIRLDERGYNQSELLARELSYRLNIFMSKALRRVKNTTTQTALHREERMENVKGAFKVTYKDTIEGKNVLLVDDVLTTGATLDECAKVLKENGTKEVYVVTIATGRM</sequence>